<dbReference type="OrthoDB" id="9808200at2"/>
<evidence type="ECO:0000256" key="1">
    <source>
        <dbReference type="ARBA" id="ARBA00004141"/>
    </source>
</evidence>
<dbReference type="GO" id="GO:0005886">
    <property type="term" value="C:plasma membrane"/>
    <property type="evidence" value="ECO:0007669"/>
    <property type="project" value="UniProtKB-SubCell"/>
</dbReference>
<dbReference type="GO" id="GO:0019646">
    <property type="term" value="P:aerobic electron transport chain"/>
    <property type="evidence" value="ECO:0007669"/>
    <property type="project" value="InterPro"/>
</dbReference>
<dbReference type="InterPro" id="IPR024791">
    <property type="entry name" value="Cyt_c/ubiquinol_Oxase_su3"/>
</dbReference>
<reference evidence="9 10" key="1">
    <citation type="submission" date="2016-10" db="EMBL/GenBank/DDBJ databases">
        <authorList>
            <person name="de Groot N.N."/>
        </authorList>
    </citation>
    <scope>NUCLEOTIDE SEQUENCE [LARGE SCALE GENOMIC DNA]</scope>
    <source>
        <strain evidence="9 10">DSM 19219</strain>
    </source>
</reference>
<feature type="transmembrane region" description="Helical" evidence="7">
    <location>
        <begin position="159"/>
        <end position="183"/>
    </location>
</feature>
<evidence type="ECO:0000313" key="9">
    <source>
        <dbReference type="EMBL" id="SDX47263.1"/>
    </source>
</evidence>
<dbReference type="Gene3D" id="1.20.120.80">
    <property type="entry name" value="Cytochrome c oxidase, subunit III, four-helix bundle"/>
    <property type="match status" value="1"/>
</dbReference>
<dbReference type="RefSeq" id="WP_092569942.1">
    <property type="nucleotide sequence ID" value="NZ_BMXH01000003.1"/>
</dbReference>
<protein>
    <submittedName>
        <fullName evidence="9">Cytochrome c oxidase subunit 3</fullName>
    </submittedName>
</protein>
<keyword evidence="5 7" id="KW-0472">Membrane</keyword>
<evidence type="ECO:0000313" key="10">
    <source>
        <dbReference type="Proteomes" id="UP000198500"/>
    </source>
</evidence>
<dbReference type="AlphaFoldDB" id="A0A1H3BZB5"/>
<dbReference type="PANTHER" id="PTHR11403:SF10">
    <property type="entry name" value="CYTOCHROME C OXIDASE"/>
    <property type="match status" value="1"/>
</dbReference>
<comment type="similarity">
    <text evidence="2 6">Belongs to the cytochrome c oxidase subunit 3 family.</text>
</comment>
<evidence type="ECO:0000256" key="6">
    <source>
        <dbReference type="RuleBase" id="RU003376"/>
    </source>
</evidence>
<evidence type="ECO:0000256" key="2">
    <source>
        <dbReference type="ARBA" id="ARBA00010581"/>
    </source>
</evidence>
<proteinExistence type="inferred from homology"/>
<dbReference type="PANTHER" id="PTHR11403">
    <property type="entry name" value="CYTOCHROME C OXIDASE SUBUNIT III"/>
    <property type="match status" value="1"/>
</dbReference>
<name>A0A1H3BZB5_9GAMM</name>
<dbReference type="Proteomes" id="UP000198500">
    <property type="component" value="Unassembled WGS sequence"/>
</dbReference>
<feature type="transmembrane region" description="Helical" evidence="7">
    <location>
        <begin position="50"/>
        <end position="72"/>
    </location>
</feature>
<evidence type="ECO:0000256" key="5">
    <source>
        <dbReference type="ARBA" id="ARBA00023136"/>
    </source>
</evidence>
<dbReference type="InterPro" id="IPR035973">
    <property type="entry name" value="Cyt_c_oxidase_su3-like_sf"/>
</dbReference>
<accession>A0A1H3BZB5</accession>
<evidence type="ECO:0000256" key="3">
    <source>
        <dbReference type="ARBA" id="ARBA00022692"/>
    </source>
</evidence>
<gene>
    <name evidence="9" type="ORF">SAMN05443545_105370</name>
</gene>
<keyword evidence="10" id="KW-1185">Reference proteome</keyword>
<dbReference type="InterPro" id="IPR013833">
    <property type="entry name" value="Cyt_c_oxidase_su3_a-hlx"/>
</dbReference>
<evidence type="ECO:0000256" key="7">
    <source>
        <dbReference type="SAM" id="Phobius"/>
    </source>
</evidence>
<feature type="domain" description="Heme-copper oxidase subunit III family profile" evidence="8">
    <location>
        <begin position="1"/>
        <end position="222"/>
    </location>
</feature>
<evidence type="ECO:0000259" key="8">
    <source>
        <dbReference type="PROSITE" id="PS50253"/>
    </source>
</evidence>
<comment type="subcellular location">
    <subcellularLocation>
        <location evidence="6">Cell membrane</location>
        <topology evidence="6">Multi-pass membrane protein</topology>
    </subcellularLocation>
    <subcellularLocation>
        <location evidence="1">Membrane</location>
        <topology evidence="1">Multi-pass membrane protein</topology>
    </subcellularLocation>
</comment>
<keyword evidence="3 6" id="KW-0812">Transmembrane</keyword>
<feature type="transmembrane region" description="Helical" evidence="7">
    <location>
        <begin position="203"/>
        <end position="221"/>
    </location>
</feature>
<keyword evidence="4 7" id="KW-1133">Transmembrane helix</keyword>
<dbReference type="SUPFAM" id="SSF81452">
    <property type="entry name" value="Cytochrome c oxidase subunit III-like"/>
    <property type="match status" value="1"/>
</dbReference>
<dbReference type="EMBL" id="FNNI01000005">
    <property type="protein sequence ID" value="SDX47263.1"/>
    <property type="molecule type" value="Genomic_DNA"/>
</dbReference>
<organism evidence="9 10">
    <name type="scientific">Aidingimonas halophila</name>
    <dbReference type="NCBI Taxonomy" id="574349"/>
    <lineage>
        <taxon>Bacteria</taxon>
        <taxon>Pseudomonadati</taxon>
        <taxon>Pseudomonadota</taxon>
        <taxon>Gammaproteobacteria</taxon>
        <taxon>Oceanospirillales</taxon>
        <taxon>Halomonadaceae</taxon>
        <taxon>Aidingimonas</taxon>
    </lineage>
</organism>
<feature type="transmembrane region" description="Helical" evidence="7">
    <location>
        <begin position="84"/>
        <end position="108"/>
    </location>
</feature>
<evidence type="ECO:0000256" key="4">
    <source>
        <dbReference type="ARBA" id="ARBA00022989"/>
    </source>
</evidence>
<feature type="transmembrane region" description="Helical" evidence="7">
    <location>
        <begin position="128"/>
        <end position="152"/>
    </location>
</feature>
<dbReference type="Pfam" id="PF00510">
    <property type="entry name" value="COX3"/>
    <property type="match status" value="1"/>
</dbReference>
<dbReference type="InterPro" id="IPR000298">
    <property type="entry name" value="Cyt_c_oxidase-like_su3"/>
</dbReference>
<dbReference type="PROSITE" id="PS50253">
    <property type="entry name" value="COX3"/>
    <property type="match status" value="1"/>
</dbReference>
<dbReference type="STRING" id="574349.SAMN05443545_105370"/>
<sequence length="222" mass="24437">MTVSLVFLTLLMVTFGGWLVWPSFNARPWESQAVAEGPAVTQPEGMTAGRVGLVVFLAVVTSLFALTISAYMMRMEISGDWRPLPVPGLLWFNTGALLLGSLALQWAWNGAQQGDDFALEKGLLVGGVGTWAFVLGQLVVWYQLIAAGYYMASNPANAFFYLLTALHGLHLLGGLVVWARLLVRRHQGAAPVALCSRMELCTLYWHYLLVIWFILFGLLLFG</sequence>
<dbReference type="GO" id="GO:0004129">
    <property type="term" value="F:cytochrome-c oxidase activity"/>
    <property type="evidence" value="ECO:0007669"/>
    <property type="project" value="InterPro"/>
</dbReference>